<proteinExistence type="predicted"/>
<sequence length="273" mass="28951">MLGVLKPQALAVVCAAALALSLAPNLTTAQQNAVELSLPEARALAVHALSNGRPELASKIASGLLEADPRSPYAHYVLANAYADMGRSRDGRKAAARAYRYSKIPVQKFEAAELAARLSYAEERPTLTQLWLRRAVQNAPSPQIEAQLGKDFAKVRQQNPFSFSLNGGVRPSTNVNNGADTAQQVIDGLPFTGQLSGSAQALSGVIGSLDGIAGYRLRGTARSRMDVSARIYVQRIILDNAAKIVAPSLRNGDLASTYGEIALNQQFAVGNPG</sequence>
<organism evidence="1">
    <name type="scientific">marine sediment metagenome</name>
    <dbReference type="NCBI Taxonomy" id="412755"/>
    <lineage>
        <taxon>unclassified sequences</taxon>
        <taxon>metagenomes</taxon>
        <taxon>ecological metagenomes</taxon>
    </lineage>
</organism>
<feature type="non-terminal residue" evidence="1">
    <location>
        <position position="273"/>
    </location>
</feature>
<name>A0A0F9AZL4_9ZZZZ</name>
<dbReference type="SUPFAM" id="SSF48452">
    <property type="entry name" value="TPR-like"/>
    <property type="match status" value="1"/>
</dbReference>
<dbReference type="InterPro" id="IPR011990">
    <property type="entry name" value="TPR-like_helical_dom_sf"/>
</dbReference>
<dbReference type="Gene3D" id="1.25.40.10">
    <property type="entry name" value="Tetratricopeptide repeat domain"/>
    <property type="match status" value="1"/>
</dbReference>
<accession>A0A0F9AZL4</accession>
<evidence type="ECO:0000313" key="1">
    <source>
        <dbReference type="EMBL" id="KKK77801.1"/>
    </source>
</evidence>
<dbReference type="EMBL" id="LAZR01054779">
    <property type="protein sequence ID" value="KKK77801.1"/>
    <property type="molecule type" value="Genomic_DNA"/>
</dbReference>
<protein>
    <submittedName>
        <fullName evidence="1">Uncharacterized protein</fullName>
    </submittedName>
</protein>
<reference evidence="1" key="1">
    <citation type="journal article" date="2015" name="Nature">
        <title>Complex archaea that bridge the gap between prokaryotes and eukaryotes.</title>
        <authorList>
            <person name="Spang A."/>
            <person name="Saw J.H."/>
            <person name="Jorgensen S.L."/>
            <person name="Zaremba-Niedzwiedzka K."/>
            <person name="Martijn J."/>
            <person name="Lind A.E."/>
            <person name="van Eijk R."/>
            <person name="Schleper C."/>
            <person name="Guy L."/>
            <person name="Ettema T.J."/>
        </authorList>
    </citation>
    <scope>NUCLEOTIDE SEQUENCE</scope>
</reference>
<gene>
    <name evidence="1" type="ORF">LCGC14_2849930</name>
</gene>
<comment type="caution">
    <text evidence="1">The sequence shown here is derived from an EMBL/GenBank/DDBJ whole genome shotgun (WGS) entry which is preliminary data.</text>
</comment>
<dbReference type="AlphaFoldDB" id="A0A0F9AZL4"/>